<name>D2ZQV3_METSM</name>
<protein>
    <submittedName>
        <fullName evidence="1">Uncharacterized protein</fullName>
    </submittedName>
</protein>
<dbReference type="EMBL" id="ABYV02000006">
    <property type="protein sequence ID" value="EFC93650.1"/>
    <property type="molecule type" value="Genomic_DNA"/>
</dbReference>
<evidence type="ECO:0000313" key="1">
    <source>
        <dbReference type="EMBL" id="EFC93650.1"/>
    </source>
</evidence>
<dbReference type="HOGENOM" id="CLU_2820973_0_0_2"/>
<evidence type="ECO:0000313" key="2">
    <source>
        <dbReference type="Proteomes" id="UP000004028"/>
    </source>
</evidence>
<gene>
    <name evidence="1" type="ORF">METSMIF1_03235</name>
</gene>
<accession>D2ZQV3</accession>
<comment type="caution">
    <text evidence="1">The sequence shown here is derived from an EMBL/GenBank/DDBJ whole genome shotgun (WGS) entry which is preliminary data.</text>
</comment>
<sequence>MGDYFAEESHIWSSGRTHYKNSYYSDKFNQLKHIVEFVNSFKKRKYVFKEKIRRKLIILIFFNVIR</sequence>
<reference evidence="1 2" key="1">
    <citation type="submission" date="2010-01" db="EMBL/GenBank/DDBJ databases">
        <authorList>
            <person name="Weinstock G."/>
            <person name="Sodergren E."/>
            <person name="Clifton S."/>
            <person name="Fulton L."/>
            <person name="Fulton B."/>
            <person name="Courtney L."/>
            <person name="Fronick C."/>
            <person name="Harrison M."/>
            <person name="Strong C."/>
            <person name="Farmer C."/>
            <person name="Delahaunty K."/>
            <person name="Markovic C."/>
            <person name="Hall O."/>
            <person name="Minx P."/>
            <person name="Tomlinson C."/>
            <person name="Mitreva M."/>
            <person name="Nelson J."/>
            <person name="Hou S."/>
            <person name="Wollam A."/>
            <person name="Pepin K.H."/>
            <person name="Johnson M."/>
            <person name="Bhonagiri V."/>
            <person name="Nash W.E."/>
            <person name="Warren W."/>
            <person name="Chinwalla A."/>
            <person name="Mardis E.R."/>
            <person name="Wilson R.K."/>
        </authorList>
    </citation>
    <scope>NUCLEOTIDE SEQUENCE [LARGE SCALE GENOMIC DNA]</scope>
    <source>
        <strain evidence="1 2">DSM 2374</strain>
    </source>
</reference>
<organism evidence="1 2">
    <name type="scientific">Methanobrevibacter smithii DSM 2374</name>
    <dbReference type="NCBI Taxonomy" id="521002"/>
    <lineage>
        <taxon>Archaea</taxon>
        <taxon>Methanobacteriati</taxon>
        <taxon>Methanobacteriota</taxon>
        <taxon>Methanomada group</taxon>
        <taxon>Methanobacteria</taxon>
        <taxon>Methanobacteriales</taxon>
        <taxon>Methanobacteriaceae</taxon>
        <taxon>Methanobrevibacter</taxon>
    </lineage>
</organism>
<dbReference type="PATRIC" id="fig|521002.11.peg.1200"/>
<dbReference type="AlphaFoldDB" id="D2ZQV3"/>
<proteinExistence type="predicted"/>
<dbReference type="Proteomes" id="UP000004028">
    <property type="component" value="Unassembled WGS sequence"/>
</dbReference>